<dbReference type="Gene3D" id="1.25.40.10">
    <property type="entry name" value="Tetratricopeptide repeat domain"/>
    <property type="match status" value="6"/>
</dbReference>
<reference evidence="3 4" key="1">
    <citation type="journal article" date="2020" name="Nat. Food">
        <title>A phased Vanilla planifolia genome enables genetic improvement of flavour and production.</title>
        <authorList>
            <person name="Hasing T."/>
            <person name="Tang H."/>
            <person name="Brym M."/>
            <person name="Khazi F."/>
            <person name="Huang T."/>
            <person name="Chambers A.H."/>
        </authorList>
    </citation>
    <scope>NUCLEOTIDE SEQUENCE [LARGE SCALE GENOMIC DNA]</scope>
    <source>
        <tissue evidence="3">Leaf</tissue>
    </source>
</reference>
<dbReference type="NCBIfam" id="TIGR00756">
    <property type="entry name" value="PPR"/>
    <property type="match status" value="9"/>
</dbReference>
<feature type="repeat" description="PPR" evidence="2">
    <location>
        <begin position="208"/>
        <end position="238"/>
    </location>
</feature>
<dbReference type="Proteomes" id="UP000636800">
    <property type="component" value="Chromosome 1"/>
</dbReference>
<dbReference type="PANTHER" id="PTHR47926">
    <property type="entry name" value="PENTATRICOPEPTIDE REPEAT-CONTAINING PROTEIN"/>
    <property type="match status" value="1"/>
</dbReference>
<evidence type="ECO:0000256" key="2">
    <source>
        <dbReference type="PROSITE-ProRule" id="PRU00708"/>
    </source>
</evidence>
<evidence type="ECO:0000313" key="4">
    <source>
        <dbReference type="Proteomes" id="UP000636800"/>
    </source>
</evidence>
<evidence type="ECO:0000256" key="1">
    <source>
        <dbReference type="ARBA" id="ARBA00022737"/>
    </source>
</evidence>
<dbReference type="Pfam" id="PF01535">
    <property type="entry name" value="PPR"/>
    <property type="match status" value="10"/>
</dbReference>
<dbReference type="AlphaFoldDB" id="A0A835SAD4"/>
<feature type="repeat" description="PPR" evidence="2">
    <location>
        <begin position="433"/>
        <end position="467"/>
    </location>
</feature>
<organism evidence="3 4">
    <name type="scientific">Vanilla planifolia</name>
    <name type="common">Vanilla</name>
    <dbReference type="NCBI Taxonomy" id="51239"/>
    <lineage>
        <taxon>Eukaryota</taxon>
        <taxon>Viridiplantae</taxon>
        <taxon>Streptophyta</taxon>
        <taxon>Embryophyta</taxon>
        <taxon>Tracheophyta</taxon>
        <taxon>Spermatophyta</taxon>
        <taxon>Magnoliopsida</taxon>
        <taxon>Liliopsida</taxon>
        <taxon>Asparagales</taxon>
        <taxon>Orchidaceae</taxon>
        <taxon>Vanilloideae</taxon>
        <taxon>Vanilleae</taxon>
        <taxon>Vanilla</taxon>
    </lineage>
</organism>
<protein>
    <recommendedName>
        <fullName evidence="5">Pentatricopeptide repeat-containing protein</fullName>
    </recommendedName>
</protein>
<dbReference type="InterPro" id="IPR046960">
    <property type="entry name" value="PPR_At4g14850-like_plant"/>
</dbReference>
<comment type="caution">
    <text evidence="3">The sequence shown here is derived from an EMBL/GenBank/DDBJ whole genome shotgun (WGS) entry which is preliminary data.</text>
</comment>
<dbReference type="PANTHER" id="PTHR47926:SF468">
    <property type="entry name" value="PENTATRICOPEPTIDE REPEAT-CONTAINING PROTEIN"/>
    <property type="match status" value="1"/>
</dbReference>
<dbReference type="Pfam" id="PF20431">
    <property type="entry name" value="E_motif"/>
    <property type="match status" value="1"/>
</dbReference>
<dbReference type="GO" id="GO:0003723">
    <property type="term" value="F:RNA binding"/>
    <property type="evidence" value="ECO:0007669"/>
    <property type="project" value="InterPro"/>
</dbReference>
<feature type="repeat" description="PPR" evidence="2">
    <location>
        <begin position="596"/>
        <end position="630"/>
    </location>
</feature>
<proteinExistence type="predicted"/>
<evidence type="ECO:0008006" key="5">
    <source>
        <dbReference type="Google" id="ProtNLM"/>
    </source>
</evidence>
<dbReference type="InterPro" id="IPR046848">
    <property type="entry name" value="E_motif"/>
</dbReference>
<dbReference type="GO" id="GO:0009451">
    <property type="term" value="P:RNA modification"/>
    <property type="evidence" value="ECO:0007669"/>
    <property type="project" value="InterPro"/>
</dbReference>
<feature type="repeat" description="PPR" evidence="2">
    <location>
        <begin position="76"/>
        <end position="110"/>
    </location>
</feature>
<keyword evidence="4" id="KW-1185">Reference proteome</keyword>
<feature type="repeat" description="PPR" evidence="2">
    <location>
        <begin position="495"/>
        <end position="529"/>
    </location>
</feature>
<gene>
    <name evidence="3" type="ORF">HPP92_004583</name>
</gene>
<feature type="repeat" description="PPR" evidence="2">
    <location>
        <begin position="371"/>
        <end position="405"/>
    </location>
</feature>
<name>A0A835SAD4_VANPL</name>
<dbReference type="PROSITE" id="PS51375">
    <property type="entry name" value="PPR"/>
    <property type="match status" value="7"/>
</dbReference>
<dbReference type="Pfam" id="PF13041">
    <property type="entry name" value="PPR_2"/>
    <property type="match status" value="2"/>
</dbReference>
<dbReference type="InterPro" id="IPR002885">
    <property type="entry name" value="PPR_rpt"/>
</dbReference>
<accession>A0A835SAD4</accession>
<feature type="repeat" description="PPR" evidence="2">
    <location>
        <begin position="239"/>
        <end position="273"/>
    </location>
</feature>
<dbReference type="EMBL" id="JADCNL010000001">
    <property type="protein sequence ID" value="KAG0499892.1"/>
    <property type="molecule type" value="Genomic_DNA"/>
</dbReference>
<evidence type="ECO:0000313" key="3">
    <source>
        <dbReference type="EMBL" id="KAG0499892.1"/>
    </source>
</evidence>
<dbReference type="InterPro" id="IPR011990">
    <property type="entry name" value="TPR-like_helical_dom_sf"/>
</dbReference>
<keyword evidence="1" id="KW-0677">Repeat</keyword>
<sequence length="774" mass="87330">MLGLVGKQSYIIVKSAFASCNPRVMATSCYWSPPSGCAILNAWLDIHSCNRMIIDFSNAGDLISARTLFDRMPERDVVSWNSIMTGYARNASYEEVVQMFVEMLRSKLKPSHTSFSVVLTSCAKVRALDLGKQIHGLSIKKQSAANVFVGSCLITMYSRCSATDCLVWAFQDIDYPNTSSWNALISGFVLNHEVCNAQAVFDKMPCRNVVSWTAMIVGYVEANKIREAIQLFEAMPVKNHVSWSVMLGGLKNCGLFGEALDLFSKMLSDGVRTTISPLLHVINACSLLGDLQRGCKIHGFIIKLGFHLDYMIEASLVSMYCECLEMDEAELQFRKMDMKYIASWNSLLCGFIKSSKLNDARNVFDSMDCRDNVTWNSMVNGYLKHKKLDEAMNLFWEMPEPDMETITSLMFGFIQIGNLEIAEKLFHTMPERDVVAHTALLFGYVESDQLDKATKLFNEMAERNVVSYNVMICGLLRHGKTKDAYDLFKKSPVKDSVSWYSMVTGFVDNGLYLQAIQLYKKMVLWDIKPRELVTSSLLRACAKLSILNSGEQFHGVAIKLGHQSCLIVGNSLINMYGKCGNMEIVKYLFNQMVDPDIVTWNAIIHSYACNGFAKEAMVMFEKMKMGKIKPDFITFLGILFACNHCCLVEEAQHYFNEMIRVYAIKPSLAHFACLIDLLCRMGMAEAAAELAYSMPFEPDSAVWTSILSGCRLHSNVKLAEYAANQLFSWDPLDRMPYLHLISIYKTAGSLSEIEFMRSKMDELKSNHRPGCSWI</sequence>
<dbReference type="FunFam" id="1.25.40.10:FF:000090">
    <property type="entry name" value="Pentatricopeptide repeat-containing protein, chloroplastic"/>
    <property type="match status" value="1"/>
</dbReference>